<dbReference type="InterPro" id="IPR026960">
    <property type="entry name" value="RVT-Znf"/>
</dbReference>
<dbReference type="Pfam" id="PF13966">
    <property type="entry name" value="zf-RVT"/>
    <property type="match status" value="1"/>
</dbReference>
<evidence type="ECO:0000313" key="3">
    <source>
        <dbReference type="Proteomes" id="UP000266723"/>
    </source>
</evidence>
<name>A0ABQ7AFY9_BRACR</name>
<proteinExistence type="predicted"/>
<feature type="domain" description="Reverse transcriptase zinc-binding" evidence="1">
    <location>
        <begin position="67"/>
        <end position="103"/>
    </location>
</feature>
<accession>A0ABQ7AFY9</accession>
<dbReference type="EMBL" id="QGKV02002055">
    <property type="protein sequence ID" value="KAF3496326.1"/>
    <property type="molecule type" value="Genomic_DNA"/>
</dbReference>
<dbReference type="Proteomes" id="UP000266723">
    <property type="component" value="Unassembled WGS sequence"/>
</dbReference>
<keyword evidence="3" id="KW-1185">Reference proteome</keyword>
<protein>
    <recommendedName>
        <fullName evidence="1">Reverse transcriptase zinc-binding domain-containing protein</fullName>
    </recommendedName>
</protein>
<reference evidence="2 3" key="1">
    <citation type="journal article" date="2020" name="BMC Genomics">
        <title>Intraspecific diversification of the crop wild relative Brassica cretica Lam. using demographic model selection.</title>
        <authorList>
            <person name="Kioukis A."/>
            <person name="Michalopoulou V.A."/>
            <person name="Briers L."/>
            <person name="Pirintsos S."/>
            <person name="Studholme D.J."/>
            <person name="Pavlidis P."/>
            <person name="Sarris P.F."/>
        </authorList>
    </citation>
    <scope>NUCLEOTIDE SEQUENCE [LARGE SCALE GENOMIC DNA]</scope>
    <source>
        <strain evidence="3">cv. PFS-1207/04</strain>
    </source>
</reference>
<evidence type="ECO:0000313" key="2">
    <source>
        <dbReference type="EMBL" id="KAF3496326.1"/>
    </source>
</evidence>
<comment type="caution">
    <text evidence="2">The sequence shown here is derived from an EMBL/GenBank/DDBJ whole genome shotgun (WGS) entry which is preliminary data.</text>
</comment>
<organism evidence="2 3">
    <name type="scientific">Brassica cretica</name>
    <name type="common">Mustard</name>
    <dbReference type="NCBI Taxonomy" id="69181"/>
    <lineage>
        <taxon>Eukaryota</taxon>
        <taxon>Viridiplantae</taxon>
        <taxon>Streptophyta</taxon>
        <taxon>Embryophyta</taxon>
        <taxon>Tracheophyta</taxon>
        <taxon>Spermatophyta</taxon>
        <taxon>Magnoliopsida</taxon>
        <taxon>eudicotyledons</taxon>
        <taxon>Gunneridae</taxon>
        <taxon>Pentapetalae</taxon>
        <taxon>rosids</taxon>
        <taxon>malvids</taxon>
        <taxon>Brassicales</taxon>
        <taxon>Brassicaceae</taxon>
        <taxon>Brassiceae</taxon>
        <taxon>Brassica</taxon>
    </lineage>
</organism>
<sequence length="173" mass="20148">MSWNWRCILRLRDLVSRFLISDVNNGWTTSFWFDNWNPLGPLVKVFGRDGTRRLRIHLNASVADACNEHAWGMQIQTSCCICSTQPETRDHLMLSCPYTEVLWSESRRRFRDTVPVFTNWPDLVLWTSSSSNAAPSNLRMMVVQALFYNIWKQRNNMLHNQALVPPYGNIPGD</sequence>
<gene>
    <name evidence="2" type="ORF">DY000_02051790</name>
</gene>
<evidence type="ECO:0000259" key="1">
    <source>
        <dbReference type="Pfam" id="PF13966"/>
    </source>
</evidence>